<dbReference type="Gene3D" id="1.10.10.970">
    <property type="entry name" value="RNA 2'-phosphotransferase, Tpt1/KptA family, N-terminal domain"/>
    <property type="match status" value="1"/>
</dbReference>
<evidence type="ECO:0000313" key="3">
    <source>
        <dbReference type="Proteomes" id="UP000663720"/>
    </source>
</evidence>
<dbReference type="InterPro" id="IPR002745">
    <property type="entry name" value="Ptrans_KptA/Tpt1"/>
</dbReference>
<dbReference type="KEGG" id="dli:dnl_13030"/>
<feature type="region of interest" description="Disordered" evidence="1">
    <location>
        <begin position="180"/>
        <end position="206"/>
    </location>
</feature>
<feature type="compositionally biased region" description="Basic and acidic residues" evidence="1">
    <location>
        <begin position="185"/>
        <end position="197"/>
    </location>
</feature>
<organism evidence="2 3">
    <name type="scientific">Desulfonema limicola</name>
    <dbReference type="NCBI Taxonomy" id="45656"/>
    <lineage>
        <taxon>Bacteria</taxon>
        <taxon>Pseudomonadati</taxon>
        <taxon>Thermodesulfobacteriota</taxon>
        <taxon>Desulfobacteria</taxon>
        <taxon>Desulfobacterales</taxon>
        <taxon>Desulfococcaceae</taxon>
        <taxon>Desulfonema</taxon>
    </lineage>
</organism>
<dbReference type="Pfam" id="PF01885">
    <property type="entry name" value="PTS_2-RNA"/>
    <property type="match status" value="1"/>
</dbReference>
<sequence>MNQQQSLKQLSKFLSYVLGSRPDEFGLVPDKQGFVKIKELLKALNEEKGTKNIRMAGINEVIISNPDPLIEIKDNLIRAKNRENLPEILPEENLPKLLYTCVRQKAHPVVLDKGINPLGGSPYVILTSDKYMAAKLGKRIDQSPLLLTVQVEWSKQMGVEFKKFGESIYLAQSIPVGGFTAPPLPKDKPDDTKKDPPVLKPKTPGSYFPEIIAPEDKRFERHKKRKKDMLRDKEKRRLRKQKIQSWEDF</sequence>
<dbReference type="Gene3D" id="3.20.170.30">
    <property type="match status" value="1"/>
</dbReference>
<proteinExistence type="predicted"/>
<feature type="region of interest" description="Disordered" evidence="1">
    <location>
        <begin position="218"/>
        <end position="249"/>
    </location>
</feature>
<name>A0A975B5B4_9BACT</name>
<dbReference type="Proteomes" id="UP000663720">
    <property type="component" value="Chromosome"/>
</dbReference>
<evidence type="ECO:0000256" key="1">
    <source>
        <dbReference type="SAM" id="MobiDB-lite"/>
    </source>
</evidence>
<dbReference type="InterPro" id="IPR042080">
    <property type="entry name" value="RNA_2'-PTrans_N"/>
</dbReference>
<dbReference type="SUPFAM" id="SSF56399">
    <property type="entry name" value="ADP-ribosylation"/>
    <property type="match status" value="1"/>
</dbReference>
<dbReference type="GO" id="GO:0016740">
    <property type="term" value="F:transferase activity"/>
    <property type="evidence" value="ECO:0007669"/>
    <property type="project" value="InterPro"/>
</dbReference>
<dbReference type="EMBL" id="CP061799">
    <property type="protein sequence ID" value="QTA79054.1"/>
    <property type="molecule type" value="Genomic_DNA"/>
</dbReference>
<dbReference type="AlphaFoldDB" id="A0A975B5B4"/>
<dbReference type="InterPro" id="IPR042081">
    <property type="entry name" value="RNA_2'-PTrans_C"/>
</dbReference>
<gene>
    <name evidence="2" type="ORF">dnl_13030</name>
</gene>
<accession>A0A975B5B4</accession>
<evidence type="ECO:0000313" key="2">
    <source>
        <dbReference type="EMBL" id="QTA79054.1"/>
    </source>
</evidence>
<dbReference type="RefSeq" id="WP_207690846.1">
    <property type="nucleotide sequence ID" value="NZ_CP061799.1"/>
</dbReference>
<reference evidence="2" key="1">
    <citation type="journal article" date="2021" name="Microb. Physiol.">
        <title>Proteogenomic Insights into the Physiology of Marine, Sulfate-Reducing, Filamentous Desulfonema limicola and Desulfonema magnum.</title>
        <authorList>
            <person name="Schnaars V."/>
            <person name="Wohlbrand L."/>
            <person name="Scheve S."/>
            <person name="Hinrichs C."/>
            <person name="Reinhardt R."/>
            <person name="Rabus R."/>
        </authorList>
    </citation>
    <scope>NUCLEOTIDE SEQUENCE</scope>
    <source>
        <strain evidence="2">5ac10</strain>
    </source>
</reference>
<keyword evidence="3" id="KW-1185">Reference proteome</keyword>
<protein>
    <submittedName>
        <fullName evidence="2">Phosphotransferase, KptA/Tpt1 family</fullName>
    </submittedName>
</protein>